<evidence type="ECO:0000313" key="1">
    <source>
        <dbReference type="EMBL" id="CAE0469705.1"/>
    </source>
</evidence>
<dbReference type="EMBL" id="HBIO01018935">
    <property type="protein sequence ID" value="CAE0469705.1"/>
    <property type="molecule type" value="Transcribed_RNA"/>
</dbReference>
<name>A0A7S3Q941_9STRA</name>
<reference evidence="1" key="1">
    <citation type="submission" date="2021-01" db="EMBL/GenBank/DDBJ databases">
        <authorList>
            <person name="Corre E."/>
            <person name="Pelletier E."/>
            <person name="Niang G."/>
            <person name="Scheremetjew M."/>
            <person name="Finn R."/>
            <person name="Kale V."/>
            <person name="Holt S."/>
            <person name="Cochrane G."/>
            <person name="Meng A."/>
            <person name="Brown T."/>
            <person name="Cohen L."/>
        </authorList>
    </citation>
    <scope>NUCLEOTIDE SEQUENCE</scope>
    <source>
        <strain evidence="1">MM31A-1</strain>
    </source>
</reference>
<organism evidence="1">
    <name type="scientific">Chaetoceros debilis</name>
    <dbReference type="NCBI Taxonomy" id="122233"/>
    <lineage>
        <taxon>Eukaryota</taxon>
        <taxon>Sar</taxon>
        <taxon>Stramenopiles</taxon>
        <taxon>Ochrophyta</taxon>
        <taxon>Bacillariophyta</taxon>
        <taxon>Coscinodiscophyceae</taxon>
        <taxon>Chaetocerotophycidae</taxon>
        <taxon>Chaetocerotales</taxon>
        <taxon>Chaetocerotaceae</taxon>
        <taxon>Chaetoceros</taxon>
    </lineage>
</organism>
<proteinExistence type="predicted"/>
<gene>
    <name evidence="1" type="ORF">CDEB00056_LOCUS14558</name>
</gene>
<dbReference type="AlphaFoldDB" id="A0A7S3Q941"/>
<accession>A0A7S3Q941</accession>
<sequence>MRGICFISYYFEGVIYAILQDASDDVPLLDVAFPNINGKGNGLTLQIYEEGERENKDSISWRKLSIWELTGEEETLMDEEVESTFSLSSPSYIQSYAVLKPNFSNVEASTDQPRHYHGKDHRLTRIENGKCFGLKETLCSFLI</sequence>
<protein>
    <submittedName>
        <fullName evidence="1">Uncharacterized protein</fullName>
    </submittedName>
</protein>